<sequence>MPTARSANGFAIYYYCNGNIITMQMVKVNLNVRLEQLEMEILEQYAKQTGRTKTDIIREYIRNLNVHSSSPNNTD</sequence>
<name>K9X692_9NOST</name>
<organism evidence="2 3">
    <name type="scientific">Cylindrospermum stagnale PCC 7417</name>
    <dbReference type="NCBI Taxonomy" id="56107"/>
    <lineage>
        <taxon>Bacteria</taxon>
        <taxon>Bacillati</taxon>
        <taxon>Cyanobacteriota</taxon>
        <taxon>Cyanophyceae</taxon>
        <taxon>Nostocales</taxon>
        <taxon>Nostocaceae</taxon>
        <taxon>Cylindrospermum</taxon>
    </lineage>
</organism>
<dbReference type="AlphaFoldDB" id="K9X692"/>
<dbReference type="STRING" id="56107.Cylst_5102"/>
<feature type="domain" description="Ribbon-helix-helix protein CopG" evidence="1">
    <location>
        <begin position="29"/>
        <end position="63"/>
    </location>
</feature>
<dbReference type="KEGG" id="csg:Cylst_5102"/>
<reference evidence="2 3" key="1">
    <citation type="submission" date="2012-06" db="EMBL/GenBank/DDBJ databases">
        <title>Finished chromosome of genome of Cylindrospermum stagnale PCC 7417.</title>
        <authorList>
            <consortium name="US DOE Joint Genome Institute"/>
            <person name="Gugger M."/>
            <person name="Coursin T."/>
            <person name="Rippka R."/>
            <person name="Tandeau De Marsac N."/>
            <person name="Huntemann M."/>
            <person name="Wei C.-L."/>
            <person name="Han J."/>
            <person name="Detter J.C."/>
            <person name="Han C."/>
            <person name="Tapia R."/>
            <person name="Chen A."/>
            <person name="Kyrpides N."/>
            <person name="Mavromatis K."/>
            <person name="Markowitz V."/>
            <person name="Szeto E."/>
            <person name="Ivanova N."/>
            <person name="Pagani I."/>
            <person name="Pati A."/>
            <person name="Goodwin L."/>
            <person name="Nordberg H.P."/>
            <person name="Cantor M.N."/>
            <person name="Hua S.X."/>
            <person name="Woyke T."/>
            <person name="Kerfeld C.A."/>
        </authorList>
    </citation>
    <scope>NUCLEOTIDE SEQUENCE [LARGE SCALE GENOMIC DNA]</scope>
    <source>
        <strain evidence="2 3">PCC 7417</strain>
    </source>
</reference>
<dbReference type="Pfam" id="PF01402">
    <property type="entry name" value="RHH_1"/>
    <property type="match status" value="1"/>
</dbReference>
<dbReference type="RefSeq" id="WP_015210382.1">
    <property type="nucleotide sequence ID" value="NC_019757.1"/>
</dbReference>
<dbReference type="CDD" id="cd21631">
    <property type="entry name" value="RHH_CopG_NikR-like"/>
    <property type="match status" value="1"/>
</dbReference>
<evidence type="ECO:0000313" key="3">
    <source>
        <dbReference type="Proteomes" id="UP000010475"/>
    </source>
</evidence>
<dbReference type="EMBL" id="CP003642">
    <property type="protein sequence ID" value="AFZ27147.1"/>
    <property type="molecule type" value="Genomic_DNA"/>
</dbReference>
<dbReference type="GO" id="GO:0006355">
    <property type="term" value="P:regulation of DNA-templated transcription"/>
    <property type="evidence" value="ECO:0007669"/>
    <property type="project" value="InterPro"/>
</dbReference>
<evidence type="ECO:0000259" key="1">
    <source>
        <dbReference type="Pfam" id="PF01402"/>
    </source>
</evidence>
<dbReference type="InterPro" id="IPR002145">
    <property type="entry name" value="CopG"/>
</dbReference>
<dbReference type="HOGENOM" id="CLU_2665004_0_0_3"/>
<accession>K9X692</accession>
<gene>
    <name evidence="2" type="ORF">Cylst_5102</name>
</gene>
<proteinExistence type="predicted"/>
<dbReference type="Proteomes" id="UP000010475">
    <property type="component" value="Chromosome"/>
</dbReference>
<protein>
    <submittedName>
        <fullName evidence="2">Ribbon-helix-helix protein, copG family</fullName>
    </submittedName>
</protein>
<evidence type="ECO:0000313" key="2">
    <source>
        <dbReference type="EMBL" id="AFZ27147.1"/>
    </source>
</evidence>
<keyword evidence="3" id="KW-1185">Reference proteome</keyword>